<evidence type="ECO:0000313" key="2">
    <source>
        <dbReference type="Proteomes" id="UP001280121"/>
    </source>
</evidence>
<sequence length="79" mass="9029">MTKWATVSRCASYDVLVKLVQNVAKVDATRYNLQLYSLAFTISGIGRPRIENDNDVSCMMNEDKLILELKDIDSKLQFQ</sequence>
<name>A0AAD9UAM3_9ROSI</name>
<dbReference type="Proteomes" id="UP001280121">
    <property type="component" value="Unassembled WGS sequence"/>
</dbReference>
<dbReference type="EMBL" id="JANJYI010000005">
    <property type="protein sequence ID" value="KAK2650721.1"/>
    <property type="molecule type" value="Genomic_DNA"/>
</dbReference>
<protein>
    <submittedName>
        <fullName evidence="1">Uncharacterized protein</fullName>
    </submittedName>
</protein>
<organism evidence="1 2">
    <name type="scientific">Dipteronia dyeriana</name>
    <dbReference type="NCBI Taxonomy" id="168575"/>
    <lineage>
        <taxon>Eukaryota</taxon>
        <taxon>Viridiplantae</taxon>
        <taxon>Streptophyta</taxon>
        <taxon>Embryophyta</taxon>
        <taxon>Tracheophyta</taxon>
        <taxon>Spermatophyta</taxon>
        <taxon>Magnoliopsida</taxon>
        <taxon>eudicotyledons</taxon>
        <taxon>Gunneridae</taxon>
        <taxon>Pentapetalae</taxon>
        <taxon>rosids</taxon>
        <taxon>malvids</taxon>
        <taxon>Sapindales</taxon>
        <taxon>Sapindaceae</taxon>
        <taxon>Hippocastanoideae</taxon>
        <taxon>Acereae</taxon>
        <taxon>Dipteronia</taxon>
    </lineage>
</organism>
<gene>
    <name evidence="1" type="ORF">Ddye_018210</name>
</gene>
<proteinExistence type="predicted"/>
<dbReference type="AlphaFoldDB" id="A0AAD9UAM3"/>
<reference evidence="1" key="1">
    <citation type="journal article" date="2023" name="Plant J.">
        <title>Genome sequences and population genomics provide insights into the demographic history, inbreeding, and mutation load of two 'living fossil' tree species of Dipteronia.</title>
        <authorList>
            <person name="Feng Y."/>
            <person name="Comes H.P."/>
            <person name="Chen J."/>
            <person name="Zhu S."/>
            <person name="Lu R."/>
            <person name="Zhang X."/>
            <person name="Li P."/>
            <person name="Qiu J."/>
            <person name="Olsen K.M."/>
            <person name="Qiu Y."/>
        </authorList>
    </citation>
    <scope>NUCLEOTIDE SEQUENCE</scope>
    <source>
        <strain evidence="1">KIB01</strain>
    </source>
</reference>
<keyword evidence="2" id="KW-1185">Reference proteome</keyword>
<comment type="caution">
    <text evidence="1">The sequence shown here is derived from an EMBL/GenBank/DDBJ whole genome shotgun (WGS) entry which is preliminary data.</text>
</comment>
<accession>A0AAD9UAM3</accession>
<evidence type="ECO:0000313" key="1">
    <source>
        <dbReference type="EMBL" id="KAK2650721.1"/>
    </source>
</evidence>